<comment type="catalytic activity">
    <reaction evidence="5">
        <text>(6S)-5-formyl-5,6,7,8-tetrahydrofolate + ATP = (6R)-5,10-methenyltetrahydrofolate + ADP + phosphate</text>
        <dbReference type="Rhea" id="RHEA:10488"/>
        <dbReference type="ChEBI" id="CHEBI:30616"/>
        <dbReference type="ChEBI" id="CHEBI:43474"/>
        <dbReference type="ChEBI" id="CHEBI:57455"/>
        <dbReference type="ChEBI" id="CHEBI:57457"/>
        <dbReference type="ChEBI" id="CHEBI:456216"/>
        <dbReference type="EC" id="6.3.3.2"/>
    </reaction>
</comment>
<protein>
    <recommendedName>
        <fullName evidence="5">5-formyltetrahydrofolate cyclo-ligase</fullName>
        <ecNumber evidence="5">6.3.3.2</ecNumber>
    </recommendedName>
</protein>
<dbReference type="Gene3D" id="3.40.50.10420">
    <property type="entry name" value="NagB/RpiA/CoA transferase-like"/>
    <property type="match status" value="1"/>
</dbReference>
<feature type="binding site" evidence="4">
    <location>
        <position position="57"/>
    </location>
    <ligand>
        <name>substrate</name>
    </ligand>
</feature>
<accession>A0A7W6CH99</accession>
<comment type="caution">
    <text evidence="6">The sequence shown here is derived from an EMBL/GenBank/DDBJ whole genome shotgun (WGS) entry which is preliminary data.</text>
</comment>
<dbReference type="InterPro" id="IPR024185">
    <property type="entry name" value="FTHF_cligase-like_sf"/>
</dbReference>
<dbReference type="InterPro" id="IPR002698">
    <property type="entry name" value="FTHF_cligase"/>
</dbReference>
<keyword evidence="5" id="KW-0479">Metal-binding</keyword>
<keyword evidence="2 4" id="KW-0547">Nucleotide-binding</keyword>
<dbReference type="GO" id="GO:0046872">
    <property type="term" value="F:metal ion binding"/>
    <property type="evidence" value="ECO:0007669"/>
    <property type="project" value="UniProtKB-KW"/>
</dbReference>
<dbReference type="Proteomes" id="UP000548867">
    <property type="component" value="Unassembled WGS sequence"/>
</dbReference>
<dbReference type="PIRSF" id="PIRSF006806">
    <property type="entry name" value="FTHF_cligase"/>
    <property type="match status" value="1"/>
</dbReference>
<evidence type="ECO:0000256" key="1">
    <source>
        <dbReference type="ARBA" id="ARBA00010638"/>
    </source>
</evidence>
<dbReference type="GO" id="GO:0030272">
    <property type="term" value="F:5-formyltetrahydrofolate cyclo-ligase activity"/>
    <property type="evidence" value="ECO:0007669"/>
    <property type="project" value="UniProtKB-EC"/>
</dbReference>
<name>A0A7W6CH99_9SPHN</name>
<dbReference type="EC" id="6.3.3.2" evidence="5"/>
<dbReference type="Pfam" id="PF01812">
    <property type="entry name" value="5-FTHF_cyc-lig"/>
    <property type="match status" value="1"/>
</dbReference>
<feature type="binding site" evidence="4">
    <location>
        <begin position="135"/>
        <end position="143"/>
    </location>
    <ligand>
        <name>ATP</name>
        <dbReference type="ChEBI" id="CHEBI:30616"/>
    </ligand>
</feature>
<keyword evidence="6" id="KW-0436">Ligase</keyword>
<evidence type="ECO:0000313" key="6">
    <source>
        <dbReference type="EMBL" id="MBB3954619.1"/>
    </source>
</evidence>
<evidence type="ECO:0000256" key="2">
    <source>
        <dbReference type="ARBA" id="ARBA00022741"/>
    </source>
</evidence>
<keyword evidence="5" id="KW-0460">Magnesium</keyword>
<proteinExistence type="inferred from homology"/>
<gene>
    <name evidence="6" type="ORF">GGR38_001558</name>
</gene>
<dbReference type="InterPro" id="IPR037171">
    <property type="entry name" value="NagB/RpiA_transferase-like"/>
</dbReference>
<sequence length="190" mass="20509">MTDKKSLRARLRRLRREHVNALPASMSALLFLRPPGAVAAVAGAGSVVGLYHAISGEAPTRSYAKWFAENDRRIALPWFAAVGAPMQFRAWNDPFADEGLETGPYGALQPSATAEELFPDVAFVPLVGFTAEGLRLGQGGGHYDRWLGANPGVMALGLAWDCQKVDSLPAEPHDMPLRAVITPTRLYGDI</sequence>
<dbReference type="GO" id="GO:0009396">
    <property type="term" value="P:folic acid-containing compound biosynthetic process"/>
    <property type="evidence" value="ECO:0007669"/>
    <property type="project" value="TreeGrafter"/>
</dbReference>
<keyword evidence="3 4" id="KW-0067">ATP-binding</keyword>
<evidence type="ECO:0000313" key="7">
    <source>
        <dbReference type="Proteomes" id="UP000548867"/>
    </source>
</evidence>
<dbReference type="SUPFAM" id="SSF100950">
    <property type="entry name" value="NagB/RpiA/CoA transferase-like"/>
    <property type="match status" value="1"/>
</dbReference>
<dbReference type="NCBIfam" id="TIGR02727">
    <property type="entry name" value="MTHFS_bact"/>
    <property type="match status" value="1"/>
</dbReference>
<organism evidence="6 7">
    <name type="scientific">Novosphingobium sediminicola</name>
    <dbReference type="NCBI Taxonomy" id="563162"/>
    <lineage>
        <taxon>Bacteria</taxon>
        <taxon>Pseudomonadati</taxon>
        <taxon>Pseudomonadota</taxon>
        <taxon>Alphaproteobacteria</taxon>
        <taxon>Sphingomonadales</taxon>
        <taxon>Sphingomonadaceae</taxon>
        <taxon>Novosphingobium</taxon>
    </lineage>
</organism>
<evidence type="ECO:0000256" key="4">
    <source>
        <dbReference type="PIRSR" id="PIRSR006806-1"/>
    </source>
</evidence>
<evidence type="ECO:0000256" key="3">
    <source>
        <dbReference type="ARBA" id="ARBA00022840"/>
    </source>
</evidence>
<comment type="similarity">
    <text evidence="1 5">Belongs to the 5-formyltetrahydrofolate cyclo-ligase family.</text>
</comment>
<dbReference type="PANTHER" id="PTHR23407">
    <property type="entry name" value="ATPASE INHIBITOR/5-FORMYLTETRAHYDROFOLATE CYCLO-LIGASE"/>
    <property type="match status" value="1"/>
</dbReference>
<dbReference type="EMBL" id="JACIDX010000005">
    <property type="protein sequence ID" value="MBB3954619.1"/>
    <property type="molecule type" value="Genomic_DNA"/>
</dbReference>
<comment type="cofactor">
    <cofactor evidence="5">
        <name>Mg(2+)</name>
        <dbReference type="ChEBI" id="CHEBI:18420"/>
    </cofactor>
</comment>
<evidence type="ECO:0000256" key="5">
    <source>
        <dbReference type="RuleBase" id="RU361279"/>
    </source>
</evidence>
<keyword evidence="7" id="KW-1185">Reference proteome</keyword>
<dbReference type="AlphaFoldDB" id="A0A7W6CH99"/>
<reference evidence="6 7" key="1">
    <citation type="submission" date="2020-08" db="EMBL/GenBank/DDBJ databases">
        <title>Genomic Encyclopedia of Type Strains, Phase IV (KMG-IV): sequencing the most valuable type-strain genomes for metagenomic binning, comparative biology and taxonomic classification.</title>
        <authorList>
            <person name="Goeker M."/>
        </authorList>
    </citation>
    <scope>NUCLEOTIDE SEQUENCE [LARGE SCALE GENOMIC DNA]</scope>
    <source>
        <strain evidence="6 7">DSM 27057</strain>
    </source>
</reference>
<dbReference type="GO" id="GO:0005524">
    <property type="term" value="F:ATP binding"/>
    <property type="evidence" value="ECO:0007669"/>
    <property type="project" value="UniProtKB-KW"/>
</dbReference>
<dbReference type="PANTHER" id="PTHR23407:SF1">
    <property type="entry name" value="5-FORMYLTETRAHYDROFOLATE CYCLO-LIGASE"/>
    <property type="match status" value="1"/>
</dbReference>
<dbReference type="GO" id="GO:0035999">
    <property type="term" value="P:tetrahydrofolate interconversion"/>
    <property type="evidence" value="ECO:0007669"/>
    <property type="project" value="TreeGrafter"/>
</dbReference>
<feature type="binding site" evidence="4">
    <location>
        <begin position="4"/>
        <end position="8"/>
    </location>
    <ligand>
        <name>ATP</name>
        <dbReference type="ChEBI" id="CHEBI:30616"/>
    </ligand>
</feature>